<comment type="catalytic activity">
    <reaction evidence="11">
        <text>2-oxo-dATP + H2O = 2-oxo-dAMP + diphosphate + H(+)</text>
        <dbReference type="Rhea" id="RHEA:31583"/>
        <dbReference type="ChEBI" id="CHEBI:15377"/>
        <dbReference type="ChEBI" id="CHEBI:15378"/>
        <dbReference type="ChEBI" id="CHEBI:33019"/>
        <dbReference type="ChEBI" id="CHEBI:63212"/>
        <dbReference type="ChEBI" id="CHEBI:77897"/>
        <dbReference type="EC" id="3.6.1.56"/>
    </reaction>
    <physiologicalReaction direction="left-to-right" evidence="11">
        <dbReference type="Rhea" id="RHEA:31584"/>
    </physiologicalReaction>
</comment>
<evidence type="ECO:0000256" key="14">
    <source>
        <dbReference type="ARBA" id="ARBA00026103"/>
    </source>
</evidence>
<keyword evidence="6" id="KW-0479">Metal-binding</keyword>
<comment type="cofactor">
    <cofactor evidence="1">
        <name>Mg(2+)</name>
        <dbReference type="ChEBI" id="CHEBI:18420"/>
    </cofactor>
</comment>
<evidence type="ECO:0000256" key="15">
    <source>
        <dbReference type="ARBA" id="ARBA00026218"/>
    </source>
</evidence>
<evidence type="ECO:0000256" key="18">
    <source>
        <dbReference type="ARBA" id="ARBA00030682"/>
    </source>
</evidence>
<evidence type="ECO:0000256" key="23">
    <source>
        <dbReference type="ARBA" id="ARBA00049032"/>
    </source>
</evidence>
<comment type="catalytic activity">
    <reaction evidence="12">
        <text>8-oxo-dGTP + H2O = 8-oxo-dGMP + diphosphate + H(+)</text>
        <dbReference type="Rhea" id="RHEA:31575"/>
        <dbReference type="ChEBI" id="CHEBI:15377"/>
        <dbReference type="ChEBI" id="CHEBI:15378"/>
        <dbReference type="ChEBI" id="CHEBI:33019"/>
        <dbReference type="ChEBI" id="CHEBI:63224"/>
        <dbReference type="ChEBI" id="CHEBI:77896"/>
    </reaction>
    <physiologicalReaction direction="left-to-right" evidence="12">
        <dbReference type="Rhea" id="RHEA:31576"/>
    </physiologicalReaction>
</comment>
<dbReference type="RefSeq" id="WP_168152934.1">
    <property type="nucleotide sequence ID" value="NZ_JAAWVT010000009.1"/>
</dbReference>
<evidence type="ECO:0000256" key="8">
    <source>
        <dbReference type="ARBA" id="ARBA00022842"/>
    </source>
</evidence>
<keyword evidence="9" id="KW-0694">RNA-binding</keyword>
<dbReference type="PRINTS" id="PR01403">
    <property type="entry name" value="8OXTPHPHTASE"/>
</dbReference>
<evidence type="ECO:0000256" key="13">
    <source>
        <dbReference type="ARBA" id="ARBA00024596"/>
    </source>
</evidence>
<reference evidence="26 27" key="1">
    <citation type="submission" date="2020-04" db="EMBL/GenBank/DDBJ databases">
        <title>Paeniglutamicibacter sp. ANT13_2, a novel actinomycete isolated from sediment in Antarctica.</title>
        <authorList>
            <person name="Sakdapetsiri C."/>
            <person name="Pinyakong O."/>
        </authorList>
    </citation>
    <scope>NUCLEOTIDE SEQUENCE [LARGE SCALE GENOMIC DNA]</scope>
    <source>
        <strain evidence="26 27">ANT13_2</strain>
    </source>
</reference>
<dbReference type="PRINTS" id="PR00502">
    <property type="entry name" value="NUDIXFAMILY"/>
</dbReference>
<keyword evidence="27" id="KW-1185">Reference proteome</keyword>
<evidence type="ECO:0000256" key="1">
    <source>
        <dbReference type="ARBA" id="ARBA00001946"/>
    </source>
</evidence>
<evidence type="ECO:0000256" key="5">
    <source>
        <dbReference type="ARBA" id="ARBA00022490"/>
    </source>
</evidence>
<evidence type="ECO:0000256" key="16">
    <source>
        <dbReference type="ARBA" id="ARBA00029673"/>
    </source>
</evidence>
<dbReference type="SUPFAM" id="SSF55811">
    <property type="entry name" value="Nudix"/>
    <property type="match status" value="1"/>
</dbReference>
<dbReference type="InterPro" id="IPR003563">
    <property type="entry name" value="8ODP"/>
</dbReference>
<evidence type="ECO:0000313" key="27">
    <source>
        <dbReference type="Proteomes" id="UP000746595"/>
    </source>
</evidence>
<evidence type="ECO:0000259" key="25">
    <source>
        <dbReference type="PROSITE" id="PS51462"/>
    </source>
</evidence>
<evidence type="ECO:0000313" key="26">
    <source>
        <dbReference type="EMBL" id="NKG22132.1"/>
    </source>
</evidence>
<organism evidence="26 27">
    <name type="scientific">Paeniglutamicibacter terrestris</name>
    <dbReference type="NCBI Taxonomy" id="2723403"/>
    <lineage>
        <taxon>Bacteria</taxon>
        <taxon>Bacillati</taxon>
        <taxon>Actinomycetota</taxon>
        <taxon>Actinomycetes</taxon>
        <taxon>Micrococcales</taxon>
        <taxon>Micrococcaceae</taxon>
        <taxon>Paeniglutamicibacter</taxon>
    </lineage>
</organism>
<dbReference type="PROSITE" id="PS51462">
    <property type="entry name" value="NUDIX"/>
    <property type="match status" value="1"/>
</dbReference>
<evidence type="ECO:0000256" key="10">
    <source>
        <dbReference type="ARBA" id="ARBA00024448"/>
    </source>
</evidence>
<evidence type="ECO:0000256" key="17">
    <source>
        <dbReference type="ARBA" id="ARBA00030634"/>
    </source>
</evidence>
<proteinExistence type="inferred from homology"/>
<dbReference type="Gene3D" id="3.90.79.10">
    <property type="entry name" value="Nucleoside Triphosphate Pyrophosphohydrolase"/>
    <property type="match status" value="1"/>
</dbReference>
<keyword evidence="5" id="KW-0963">Cytoplasm</keyword>
<comment type="catalytic activity">
    <reaction evidence="21">
        <text>N(6)-methyl-ATP + H2O = N(6)-methyl-AMP + diphosphate + H(+)</text>
        <dbReference type="Rhea" id="RHEA:67608"/>
        <dbReference type="ChEBI" id="CHEBI:15377"/>
        <dbReference type="ChEBI" id="CHEBI:15378"/>
        <dbReference type="ChEBI" id="CHEBI:33019"/>
        <dbReference type="ChEBI" id="CHEBI:144842"/>
        <dbReference type="ChEBI" id="CHEBI:172873"/>
    </reaction>
    <physiologicalReaction direction="left-to-right" evidence="21">
        <dbReference type="Rhea" id="RHEA:67609"/>
    </physiologicalReaction>
</comment>
<evidence type="ECO:0000256" key="12">
    <source>
        <dbReference type="ARBA" id="ARBA00024486"/>
    </source>
</evidence>
<comment type="catalytic activity">
    <reaction evidence="23">
        <text>N(6)-methyl-dATP + H2O = N(6)-methyl-dAMP + diphosphate + H(+)</text>
        <dbReference type="Rhea" id="RHEA:67604"/>
        <dbReference type="ChEBI" id="CHEBI:15377"/>
        <dbReference type="ChEBI" id="CHEBI:15378"/>
        <dbReference type="ChEBI" id="CHEBI:33019"/>
        <dbReference type="ChEBI" id="CHEBI:169976"/>
        <dbReference type="ChEBI" id="CHEBI:172872"/>
    </reaction>
    <physiologicalReaction direction="left-to-right" evidence="23">
        <dbReference type="Rhea" id="RHEA:67605"/>
    </physiologicalReaction>
</comment>
<dbReference type="Proteomes" id="UP000746595">
    <property type="component" value="Unassembled WGS sequence"/>
</dbReference>
<dbReference type="PANTHER" id="PTHR43758:SF2">
    <property type="entry name" value="OXIDIZED PURINE NUCLEOSIDE TRIPHOSPHATE HYDROLASE"/>
    <property type="match status" value="1"/>
</dbReference>
<evidence type="ECO:0000256" key="3">
    <source>
        <dbReference type="ARBA" id="ARBA00005582"/>
    </source>
</evidence>
<dbReference type="EMBL" id="JAAWVT010000009">
    <property type="protein sequence ID" value="NKG22132.1"/>
    <property type="molecule type" value="Genomic_DNA"/>
</dbReference>
<evidence type="ECO:0000256" key="20">
    <source>
        <dbReference type="ARBA" id="ARBA00032071"/>
    </source>
</evidence>
<comment type="catalytic activity">
    <reaction evidence="10">
        <text>8-oxo-dATP + H2O = 8-oxo-dAMP + diphosphate + H(+)</text>
        <dbReference type="Rhea" id="RHEA:65396"/>
        <dbReference type="ChEBI" id="CHEBI:15377"/>
        <dbReference type="ChEBI" id="CHEBI:15378"/>
        <dbReference type="ChEBI" id="CHEBI:33019"/>
        <dbReference type="ChEBI" id="CHEBI:71361"/>
        <dbReference type="ChEBI" id="CHEBI:172871"/>
    </reaction>
    <physiologicalReaction direction="left-to-right" evidence="10">
        <dbReference type="Rhea" id="RHEA:65397"/>
    </physiologicalReaction>
</comment>
<comment type="catalytic activity">
    <reaction evidence="22">
        <text>O(6)-methyl-dGTP + H2O = O(6)-methyl-dGMP + diphosphate + H(+)</text>
        <dbReference type="Rhea" id="RHEA:67600"/>
        <dbReference type="ChEBI" id="CHEBI:15377"/>
        <dbReference type="ChEBI" id="CHEBI:15378"/>
        <dbReference type="ChEBI" id="CHEBI:33019"/>
        <dbReference type="ChEBI" id="CHEBI:169974"/>
        <dbReference type="ChEBI" id="CHEBI:169975"/>
    </reaction>
    <physiologicalReaction direction="left-to-right" evidence="22">
        <dbReference type="Rhea" id="RHEA:67601"/>
    </physiologicalReaction>
</comment>
<dbReference type="Pfam" id="PF00293">
    <property type="entry name" value="NUDIX"/>
    <property type="match status" value="1"/>
</dbReference>
<evidence type="ECO:0000256" key="9">
    <source>
        <dbReference type="ARBA" id="ARBA00022884"/>
    </source>
</evidence>
<sequence>MPHPPLGTPIRVVLCLPVVHGTDGTQILLGLKQRGFGAGKMVAPGGKIEAGENREQAAVRELFEETALIADADELLPAARVYFRFPANPSADMDCTIYLTTAFSGLPAASSELIPQWYPADNLPFQRMWDDSALWLTRILAGERFDALVRLAADNESVNHFATINWPGTKIPAIDATEADFPDIT</sequence>
<comment type="subcellular location">
    <subcellularLocation>
        <location evidence="2">Cytoplasm</location>
    </subcellularLocation>
</comment>
<comment type="caution">
    <text evidence="26">The sequence shown here is derived from an EMBL/GenBank/DDBJ whole genome shotgun (WGS) entry which is preliminary data.</text>
</comment>
<evidence type="ECO:0000256" key="2">
    <source>
        <dbReference type="ARBA" id="ARBA00004496"/>
    </source>
</evidence>
<protein>
    <recommendedName>
        <fullName evidence="15">Oxidized purine nucleoside triphosphate hydrolase</fullName>
        <ecNumber evidence="14">3.6.1.56</ecNumber>
    </recommendedName>
    <alternativeName>
        <fullName evidence="19">2-hydroxy-dATP diphosphatase</fullName>
    </alternativeName>
    <alternativeName>
        <fullName evidence="18">7,8-dihydro-8-oxoguanine triphosphatase</fullName>
    </alternativeName>
    <alternativeName>
        <fullName evidence="17">8-oxo-dGTPase</fullName>
    </alternativeName>
    <alternativeName>
        <fullName evidence="20">Methylated purine nucleoside triphosphate hydrolase</fullName>
    </alternativeName>
    <alternativeName>
        <fullName evidence="16">Nucleoside diphosphate-linked moiety X motif 1</fullName>
    </alternativeName>
</protein>
<evidence type="ECO:0000256" key="6">
    <source>
        <dbReference type="ARBA" id="ARBA00022723"/>
    </source>
</evidence>
<comment type="subunit">
    <text evidence="4">Monomer.</text>
</comment>
<evidence type="ECO:0000256" key="21">
    <source>
        <dbReference type="ARBA" id="ARBA00048002"/>
    </source>
</evidence>
<evidence type="ECO:0000256" key="4">
    <source>
        <dbReference type="ARBA" id="ARBA00011245"/>
    </source>
</evidence>
<dbReference type="PANTHER" id="PTHR43758">
    <property type="entry name" value="7,8-DIHYDRO-8-OXOGUANINE TRIPHOSPHATASE"/>
    <property type="match status" value="1"/>
</dbReference>
<comment type="catalytic activity">
    <reaction evidence="13">
        <text>2-oxo-ATP + H2O = 2-oxo-AMP + diphosphate + H(+)</text>
        <dbReference type="Rhea" id="RHEA:67392"/>
        <dbReference type="ChEBI" id="CHEBI:15377"/>
        <dbReference type="ChEBI" id="CHEBI:15378"/>
        <dbReference type="ChEBI" id="CHEBI:33019"/>
        <dbReference type="ChEBI" id="CHEBI:71395"/>
        <dbReference type="ChEBI" id="CHEBI:172878"/>
    </reaction>
    <physiologicalReaction direction="left-to-right" evidence="13">
        <dbReference type="Rhea" id="RHEA:67393"/>
    </physiologicalReaction>
</comment>
<evidence type="ECO:0000256" key="7">
    <source>
        <dbReference type="ARBA" id="ARBA00022801"/>
    </source>
</evidence>
<dbReference type="CDD" id="cd03427">
    <property type="entry name" value="NUDIX_MTH1_Nudt1"/>
    <property type="match status" value="1"/>
</dbReference>
<evidence type="ECO:0000256" key="19">
    <source>
        <dbReference type="ARBA" id="ARBA00031927"/>
    </source>
</evidence>
<evidence type="ECO:0000256" key="24">
    <source>
        <dbReference type="ARBA" id="ARBA00053094"/>
    </source>
</evidence>
<dbReference type="InterPro" id="IPR020476">
    <property type="entry name" value="Nudix_hydrolase"/>
</dbReference>
<comment type="function">
    <text evidence="24">Oxidized purine nucleoside triphosphate hydrolase which is a prominent sanitizer of the oxidized nucleotide pool. Catalyzes the hydrolysis of 2-oxo-dATP (2-hydroxy-dATP) into 2-oxo-dAMP. Also has a significant hydrolase activity toward 2-oxo-ATP, 8-oxo-dGTP and 8-oxo-dATP. Through the hydrolysis of oxidized purine nucleoside triphosphates, prevents their incorporation into DNA and the subsequent transversions A:T to C:G and G:C to T:A. Also catalyzes the hydrolysis of methylated purine nucleoside triphosphate preventing their integration into DNA. Through this antimutagenic activity protects cells from oxidative stress.</text>
</comment>
<keyword evidence="8" id="KW-0460">Magnesium</keyword>
<gene>
    <name evidence="26" type="ORF">HED64_15645</name>
</gene>
<feature type="domain" description="Nudix hydrolase" evidence="25">
    <location>
        <begin position="8"/>
        <end position="143"/>
    </location>
</feature>
<dbReference type="InterPro" id="IPR000086">
    <property type="entry name" value="NUDIX_hydrolase_dom"/>
</dbReference>
<comment type="similarity">
    <text evidence="3">Belongs to the Nudix hydrolase family.</text>
</comment>
<accession>A0ABX1G784</accession>
<evidence type="ECO:0000256" key="11">
    <source>
        <dbReference type="ARBA" id="ARBA00024459"/>
    </source>
</evidence>
<dbReference type="EC" id="3.6.1.56" evidence="14"/>
<keyword evidence="7" id="KW-0378">Hydrolase</keyword>
<dbReference type="InterPro" id="IPR015797">
    <property type="entry name" value="NUDIX_hydrolase-like_dom_sf"/>
</dbReference>
<name>A0ABX1G784_9MICC</name>
<evidence type="ECO:0000256" key="22">
    <source>
        <dbReference type="ARBA" id="ARBA00048894"/>
    </source>
</evidence>